<accession>A0A8J3XCX8</accession>
<dbReference type="AlphaFoldDB" id="A0A8J3XCX8"/>
<name>A0A8J3XCX8_9ACTN</name>
<evidence type="ECO:0000313" key="2">
    <source>
        <dbReference type="Proteomes" id="UP000650628"/>
    </source>
</evidence>
<reference evidence="1 2" key="1">
    <citation type="submission" date="2021-01" db="EMBL/GenBank/DDBJ databases">
        <title>Whole genome shotgun sequence of Planotetraspora mira NBRC 15435.</title>
        <authorList>
            <person name="Komaki H."/>
            <person name="Tamura T."/>
        </authorList>
    </citation>
    <scope>NUCLEOTIDE SEQUENCE [LARGE SCALE GENOMIC DNA]</scope>
    <source>
        <strain evidence="1 2">NBRC 15435</strain>
    </source>
</reference>
<gene>
    <name evidence="1" type="ORF">Pmi06nite_53650</name>
</gene>
<proteinExistence type="predicted"/>
<organism evidence="1 2">
    <name type="scientific">Planotetraspora mira</name>
    <dbReference type="NCBI Taxonomy" id="58121"/>
    <lineage>
        <taxon>Bacteria</taxon>
        <taxon>Bacillati</taxon>
        <taxon>Actinomycetota</taxon>
        <taxon>Actinomycetes</taxon>
        <taxon>Streptosporangiales</taxon>
        <taxon>Streptosporangiaceae</taxon>
        <taxon>Planotetraspora</taxon>
    </lineage>
</organism>
<sequence length="75" mass="7872">MIIGTALVVNACSPVDSPYHERITMRIMRIGAPGAQRPGVLLPDGRHLGLSGLTDDIDGEFFAGDGLGRQLVGQA</sequence>
<evidence type="ECO:0000313" key="1">
    <source>
        <dbReference type="EMBL" id="GII31923.1"/>
    </source>
</evidence>
<comment type="caution">
    <text evidence="1">The sequence shown here is derived from an EMBL/GenBank/DDBJ whole genome shotgun (WGS) entry which is preliminary data.</text>
</comment>
<dbReference type="EMBL" id="BOOO01000031">
    <property type="protein sequence ID" value="GII31923.1"/>
    <property type="molecule type" value="Genomic_DNA"/>
</dbReference>
<dbReference type="Proteomes" id="UP000650628">
    <property type="component" value="Unassembled WGS sequence"/>
</dbReference>
<protein>
    <submittedName>
        <fullName evidence="1">Uncharacterized protein</fullName>
    </submittedName>
</protein>
<keyword evidence="2" id="KW-1185">Reference proteome</keyword>